<comment type="subcellular location">
    <subcellularLocation>
        <location evidence="8">Cell membrane</location>
    </subcellularLocation>
    <subcellularLocation>
        <location evidence="1">Membrane</location>
    </subcellularLocation>
</comment>
<keyword evidence="8" id="KW-0067">ATP-binding</keyword>
<dbReference type="PANTHER" id="PTHR48085:SF5">
    <property type="entry name" value="CADMIUM_ZINC-TRANSPORTING ATPASE HMA4-RELATED"/>
    <property type="match status" value="1"/>
</dbReference>
<organism evidence="10 11">
    <name type="scientific">Labrys neptuniae</name>
    <dbReference type="NCBI Taxonomy" id="376174"/>
    <lineage>
        <taxon>Bacteria</taxon>
        <taxon>Pseudomonadati</taxon>
        <taxon>Pseudomonadota</taxon>
        <taxon>Alphaproteobacteria</taxon>
        <taxon>Hyphomicrobiales</taxon>
        <taxon>Xanthobacteraceae</taxon>
        <taxon>Labrys</taxon>
    </lineage>
</organism>
<dbReference type="InterPro" id="IPR001757">
    <property type="entry name" value="P_typ_ATPase"/>
</dbReference>
<keyword evidence="3 8" id="KW-0812">Transmembrane</keyword>
<accession>A0ABV6ZR79</accession>
<protein>
    <recommendedName>
        <fullName evidence="6">P-type Zn(2+) transporter</fullName>
        <ecNumber evidence="6">7.2.2.12</ecNumber>
    </recommendedName>
</protein>
<dbReference type="InterPro" id="IPR023298">
    <property type="entry name" value="ATPase_P-typ_TM_dom_sf"/>
</dbReference>
<evidence type="ECO:0000256" key="1">
    <source>
        <dbReference type="ARBA" id="ARBA00004370"/>
    </source>
</evidence>
<dbReference type="SUPFAM" id="SSF81653">
    <property type="entry name" value="Calcium ATPase, transduction domain A"/>
    <property type="match status" value="1"/>
</dbReference>
<dbReference type="NCBIfam" id="TIGR01525">
    <property type="entry name" value="ATPase-IB_hvy"/>
    <property type="match status" value="1"/>
</dbReference>
<dbReference type="PANTHER" id="PTHR48085">
    <property type="entry name" value="CADMIUM/ZINC-TRANSPORTING ATPASE HMA2-RELATED"/>
    <property type="match status" value="1"/>
</dbReference>
<dbReference type="Gene3D" id="3.40.1110.10">
    <property type="entry name" value="Calcium-transporting ATPase, cytoplasmic domain N"/>
    <property type="match status" value="1"/>
</dbReference>
<dbReference type="InterPro" id="IPR051014">
    <property type="entry name" value="Cation_Transport_ATPase_IB"/>
</dbReference>
<keyword evidence="4 8" id="KW-1133">Transmembrane helix</keyword>
<dbReference type="InterPro" id="IPR027256">
    <property type="entry name" value="P-typ_ATPase_IB"/>
</dbReference>
<dbReference type="SUPFAM" id="SSF81665">
    <property type="entry name" value="Calcium ATPase, transmembrane domain M"/>
    <property type="match status" value="1"/>
</dbReference>
<dbReference type="Gene3D" id="2.70.150.10">
    <property type="entry name" value="Calcium-transporting ATPase, cytoplasmic transduction domain A"/>
    <property type="match status" value="1"/>
</dbReference>
<dbReference type="Pfam" id="PF00702">
    <property type="entry name" value="Hydrolase"/>
    <property type="match status" value="1"/>
</dbReference>
<dbReference type="Gene3D" id="3.40.50.1000">
    <property type="entry name" value="HAD superfamily/HAD-like"/>
    <property type="match status" value="1"/>
</dbReference>
<dbReference type="InterPro" id="IPR059000">
    <property type="entry name" value="ATPase_P-type_domA"/>
</dbReference>
<dbReference type="InterPro" id="IPR023214">
    <property type="entry name" value="HAD_sf"/>
</dbReference>
<sequence length="638" mass="66862">MVHDLSLIARRTADTKEASAPPTKPDLPRMASVALAALPAAALPAGLVAYLLERLQVAHTLWLAGTVPVLIVLAITILRGLVRGNVGLDIIAALAMAGAIWGGEALAGVVIALMFAGGQALEQFAQGRASSAMTALLSRVARSAQLYQGDRLQTVPIESLSPGDRILVRPGDVLPTDGLLIGPDATLDESALTGEAMPVRRLAGDALSSGIVNAGAAFDLRVSRPARESTYAAILSLVECARQSKAPMARMADRYAIGFLMLTLGLAGLAWWIWDSPHRALAVLVVATPCPLILAVPVALVAGMSRCAKRGVMVKTAGTLETLARIRTVLFDKTGTLTRGYPSIARIEPEPSVSVEQFLRMAGSVGQASHHVMSQALVEEARRRNIDLIPPNEVHESPGNGVEGLLEEARIRIGRLDFVEPDAGAERTSSVPAGHAALHVSSNGHYVGRVLFKDELRPDAYSTLDAFRTSGIERIILLTGDRADIARPLATSLKLDDVIADATPQDKVAAVAAERRHAPTMMIGDGINDAPALAFADVGAALGARGAVAASQAADVVVLVDRIERVAEALAIAHRTRRIALQSVLIGMGLSLVGMVSAALGYLDPVAGAFLQEAIDLAVVLNALRALRPASPAMNRPA</sequence>
<comment type="similarity">
    <text evidence="2 8">Belongs to the cation transport ATPase (P-type) (TC 3.A.3) family. Type IB subfamily.</text>
</comment>
<feature type="transmembrane region" description="Helical" evidence="8">
    <location>
        <begin position="280"/>
        <end position="303"/>
    </location>
</feature>
<dbReference type="NCBIfam" id="TIGR01494">
    <property type="entry name" value="ATPase_P-type"/>
    <property type="match status" value="1"/>
</dbReference>
<gene>
    <name evidence="10" type="ORF">ACETRX_34145</name>
</gene>
<comment type="catalytic activity">
    <reaction evidence="7">
        <text>Zn(2+)(in) + ATP + H2O = Zn(2+)(out) + ADP + phosphate + H(+)</text>
        <dbReference type="Rhea" id="RHEA:20621"/>
        <dbReference type="ChEBI" id="CHEBI:15377"/>
        <dbReference type="ChEBI" id="CHEBI:15378"/>
        <dbReference type="ChEBI" id="CHEBI:29105"/>
        <dbReference type="ChEBI" id="CHEBI:30616"/>
        <dbReference type="ChEBI" id="CHEBI:43474"/>
        <dbReference type="ChEBI" id="CHEBI:456216"/>
        <dbReference type="EC" id="7.2.2.12"/>
    </reaction>
</comment>
<dbReference type="PRINTS" id="PR00119">
    <property type="entry name" value="CATATPASE"/>
</dbReference>
<dbReference type="InterPro" id="IPR036412">
    <property type="entry name" value="HAD-like_sf"/>
</dbReference>
<dbReference type="Proteomes" id="UP001595190">
    <property type="component" value="Unassembled WGS sequence"/>
</dbReference>
<evidence type="ECO:0000256" key="2">
    <source>
        <dbReference type="ARBA" id="ARBA00006024"/>
    </source>
</evidence>
<reference evidence="10 11" key="1">
    <citation type="submission" date="2024-09" db="EMBL/GenBank/DDBJ databases">
        <title>Description of Labrys sedimenti sp. nov., isolated from a diclofenac-degrading enrichment culture, and genome-based reclassification of Labrys portucalensis as a later heterotypic synonym of Labrys neptuniae.</title>
        <authorList>
            <person name="Tancsics A."/>
            <person name="Csepanyi A."/>
        </authorList>
    </citation>
    <scope>NUCLEOTIDE SEQUENCE [LARGE SCALE GENOMIC DNA]</scope>
    <source>
        <strain evidence="10 11">LMG 23412</strain>
    </source>
</reference>
<feature type="transmembrane region" description="Helical" evidence="8">
    <location>
        <begin position="90"/>
        <end position="116"/>
    </location>
</feature>
<keyword evidence="8" id="KW-0479">Metal-binding</keyword>
<evidence type="ECO:0000256" key="4">
    <source>
        <dbReference type="ARBA" id="ARBA00022989"/>
    </source>
</evidence>
<feature type="transmembrane region" description="Helical" evidence="8">
    <location>
        <begin position="59"/>
        <end position="78"/>
    </location>
</feature>
<evidence type="ECO:0000256" key="7">
    <source>
        <dbReference type="ARBA" id="ARBA00047308"/>
    </source>
</evidence>
<evidence type="ECO:0000256" key="5">
    <source>
        <dbReference type="ARBA" id="ARBA00023136"/>
    </source>
</evidence>
<evidence type="ECO:0000256" key="8">
    <source>
        <dbReference type="RuleBase" id="RU362081"/>
    </source>
</evidence>
<dbReference type="SUPFAM" id="SSF56784">
    <property type="entry name" value="HAD-like"/>
    <property type="match status" value="1"/>
</dbReference>
<evidence type="ECO:0000313" key="10">
    <source>
        <dbReference type="EMBL" id="MFC2254697.1"/>
    </source>
</evidence>
<dbReference type="InterPro" id="IPR018303">
    <property type="entry name" value="ATPase_P-typ_P_site"/>
</dbReference>
<keyword evidence="8" id="KW-1003">Cell membrane</keyword>
<evidence type="ECO:0000259" key="9">
    <source>
        <dbReference type="Pfam" id="PF00122"/>
    </source>
</evidence>
<keyword evidence="5 8" id="KW-0472">Membrane</keyword>
<dbReference type="InterPro" id="IPR008250">
    <property type="entry name" value="ATPase_P-typ_transduc_dom_A_sf"/>
</dbReference>
<dbReference type="InterPro" id="IPR023299">
    <property type="entry name" value="ATPase_P-typ_cyto_dom_N"/>
</dbReference>
<dbReference type="PROSITE" id="PS00154">
    <property type="entry name" value="ATPASE_E1_E2"/>
    <property type="match status" value="1"/>
</dbReference>
<keyword evidence="8" id="KW-0547">Nucleotide-binding</keyword>
<dbReference type="Pfam" id="PF00122">
    <property type="entry name" value="E1-E2_ATPase"/>
    <property type="match status" value="1"/>
</dbReference>
<name>A0ABV6ZR79_9HYPH</name>
<comment type="caution">
    <text evidence="10">The sequence shown here is derived from an EMBL/GenBank/DDBJ whole genome shotgun (WGS) entry which is preliminary data.</text>
</comment>
<dbReference type="RefSeq" id="WP_394315333.1">
    <property type="nucleotide sequence ID" value="NZ_JBHGPK010000040.1"/>
</dbReference>
<proteinExistence type="inferred from homology"/>
<dbReference type="NCBIfam" id="TIGR01512">
    <property type="entry name" value="ATPase-IB2_Cd"/>
    <property type="match status" value="1"/>
</dbReference>
<evidence type="ECO:0000256" key="3">
    <source>
        <dbReference type="ARBA" id="ARBA00022692"/>
    </source>
</evidence>
<dbReference type="EMBL" id="JBHGPK010000040">
    <property type="protein sequence ID" value="MFC2254697.1"/>
    <property type="molecule type" value="Genomic_DNA"/>
</dbReference>
<feature type="domain" description="P-type ATPase A" evidence="9">
    <location>
        <begin position="141"/>
        <end position="239"/>
    </location>
</feature>
<evidence type="ECO:0000256" key="6">
    <source>
        <dbReference type="ARBA" id="ARBA00039097"/>
    </source>
</evidence>
<feature type="transmembrane region" description="Helical" evidence="8">
    <location>
        <begin position="584"/>
        <end position="603"/>
    </location>
</feature>
<evidence type="ECO:0000313" key="11">
    <source>
        <dbReference type="Proteomes" id="UP001595190"/>
    </source>
</evidence>
<feature type="transmembrane region" description="Helical" evidence="8">
    <location>
        <begin position="255"/>
        <end position="274"/>
    </location>
</feature>
<dbReference type="EC" id="7.2.2.12" evidence="6"/>
<feature type="transmembrane region" description="Helical" evidence="8">
    <location>
        <begin position="30"/>
        <end position="52"/>
    </location>
</feature>